<organism evidence="4 5">
    <name type="scientific">Phaeoacremonium minimum (strain UCR-PA7)</name>
    <name type="common">Esca disease fungus</name>
    <name type="synonym">Togninia minima</name>
    <dbReference type="NCBI Taxonomy" id="1286976"/>
    <lineage>
        <taxon>Eukaryota</taxon>
        <taxon>Fungi</taxon>
        <taxon>Dikarya</taxon>
        <taxon>Ascomycota</taxon>
        <taxon>Pezizomycotina</taxon>
        <taxon>Sordariomycetes</taxon>
        <taxon>Sordariomycetidae</taxon>
        <taxon>Togniniales</taxon>
        <taxon>Togniniaceae</taxon>
        <taxon>Phaeoacremonium</taxon>
    </lineage>
</organism>
<evidence type="ECO:0000313" key="5">
    <source>
        <dbReference type="Proteomes" id="UP000014074"/>
    </source>
</evidence>
<evidence type="ECO:0000256" key="1">
    <source>
        <dbReference type="ARBA" id="ARBA00006484"/>
    </source>
</evidence>
<dbReference type="Pfam" id="PF00106">
    <property type="entry name" value="adh_short"/>
    <property type="match status" value="2"/>
</dbReference>
<evidence type="ECO:0000256" key="2">
    <source>
        <dbReference type="ARBA" id="ARBA00022857"/>
    </source>
</evidence>
<comment type="similarity">
    <text evidence="1">Belongs to the short-chain dehydrogenases/reductases (SDR) family.</text>
</comment>
<dbReference type="EMBL" id="KB932984">
    <property type="protein sequence ID" value="EOO01687.1"/>
    <property type="molecule type" value="Genomic_DNA"/>
</dbReference>
<dbReference type="InterPro" id="IPR020904">
    <property type="entry name" value="Sc_DH/Rdtase_CS"/>
</dbReference>
<dbReference type="InterPro" id="IPR002347">
    <property type="entry name" value="SDR_fam"/>
</dbReference>
<dbReference type="PANTHER" id="PTHR43180:SF16">
    <property type="entry name" value="BACILYSIN BIOSYNTHESIS OXIDOREDUCTASE BACC"/>
    <property type="match status" value="1"/>
</dbReference>
<dbReference type="PRINTS" id="PR00081">
    <property type="entry name" value="GDHRDH"/>
</dbReference>
<keyword evidence="3" id="KW-0560">Oxidoreductase</keyword>
<dbReference type="PANTHER" id="PTHR43180">
    <property type="entry name" value="3-OXOACYL-(ACYL-CARRIER-PROTEIN) REDUCTASE (AFU_ORTHOLOGUE AFUA_6G11210)"/>
    <property type="match status" value="1"/>
</dbReference>
<gene>
    <name evidence="4" type="ORF">UCRPA7_2884</name>
</gene>
<dbReference type="KEGG" id="tmn:UCRPA7_2884"/>
<protein>
    <submittedName>
        <fullName evidence="4">Putative-dichloro--cyclohexadiene--diol dehydrogenase protein</fullName>
    </submittedName>
</protein>
<accession>R8BQR3</accession>
<dbReference type="RefSeq" id="XP_007913629.1">
    <property type="nucleotide sequence ID" value="XM_007915438.1"/>
</dbReference>
<reference evidence="5" key="1">
    <citation type="journal article" date="2013" name="Genome Announc.">
        <title>Draft genome sequence of the ascomycete Phaeoacremonium aleophilum strain UCR-PA7, a causal agent of the esca disease complex in grapevines.</title>
        <authorList>
            <person name="Blanco-Ulate B."/>
            <person name="Rolshausen P."/>
            <person name="Cantu D."/>
        </authorList>
    </citation>
    <scope>NUCLEOTIDE SEQUENCE [LARGE SCALE GENOMIC DNA]</scope>
    <source>
        <strain evidence="5">UCR-PA7</strain>
    </source>
</reference>
<dbReference type="AlphaFoldDB" id="R8BQR3"/>
<evidence type="ECO:0000256" key="3">
    <source>
        <dbReference type="ARBA" id="ARBA00023002"/>
    </source>
</evidence>
<name>R8BQR3_PHAM7</name>
<dbReference type="InterPro" id="IPR036291">
    <property type="entry name" value="NAD(P)-bd_dom_sf"/>
</dbReference>
<dbReference type="OrthoDB" id="498125at2759"/>
<dbReference type="HOGENOM" id="CLU_010194_13_3_1"/>
<dbReference type="SUPFAM" id="SSF51735">
    <property type="entry name" value="NAD(P)-binding Rossmann-fold domains"/>
    <property type="match status" value="1"/>
</dbReference>
<proteinExistence type="inferred from homology"/>
<dbReference type="GeneID" id="19323178"/>
<dbReference type="Proteomes" id="UP000014074">
    <property type="component" value="Unassembled WGS sequence"/>
</dbReference>
<keyword evidence="5" id="KW-1185">Reference proteome</keyword>
<dbReference type="PROSITE" id="PS00061">
    <property type="entry name" value="ADH_SHORT"/>
    <property type="match status" value="1"/>
</dbReference>
<dbReference type="Gene3D" id="3.40.50.720">
    <property type="entry name" value="NAD(P)-binding Rossmann-like Domain"/>
    <property type="match status" value="1"/>
</dbReference>
<sequence length="382" mass="41020">MAPTGTEDIFRLVETIRQSGPVDATAPYEADGVAGKTIVITGGASGFGAAFARHWAKHGAYLILGDINDKGGEELVAELRSSTGSENHHYHHCDVTDWKSQVAFFQAAVRLSGTGGIDAVVANAGIREVQNAASGMGFENPTEDLATDASPPPPNLKVMDVNLTGVLYTVHLALFWLQKNGAGKQHGGLATEPPTRAERPRDRHLLLISSVAGIAALPGQPLYAATKHALVGLFRSLRGTVWRQGVRINMVCPFYVGTDFIPNRGLMMLAGGGSTKVEDVVDASTRLMADEGIVGRSLVVGPKLDLVDGEDGQPEVVPSGAEKRQQAVWEAYAHDYDSVDIFVYRYTKLVNAVHRIRGWVGLVKDVLNIYLYRKDPTPQAAS</sequence>
<keyword evidence="2" id="KW-0521">NADP</keyword>
<evidence type="ECO:0000313" key="4">
    <source>
        <dbReference type="EMBL" id="EOO01687.1"/>
    </source>
</evidence>
<dbReference type="eggNOG" id="KOG0725">
    <property type="taxonomic scope" value="Eukaryota"/>
</dbReference>
<dbReference type="GO" id="GO:0016491">
    <property type="term" value="F:oxidoreductase activity"/>
    <property type="evidence" value="ECO:0007669"/>
    <property type="project" value="UniProtKB-KW"/>
</dbReference>